<evidence type="ECO:0000259" key="1">
    <source>
        <dbReference type="Pfam" id="PF13701"/>
    </source>
</evidence>
<protein>
    <submittedName>
        <fullName evidence="2">Transposase IS4 family protein</fullName>
    </submittedName>
</protein>
<dbReference type="KEGG" id="pdx:Psed_0888"/>
<reference evidence="2 3" key="1">
    <citation type="journal article" date="2011" name="J. Bacteriol.">
        <title>Genome sequence of the 1,4-dioxane-degrading Pseudonocardia dioxanivorans strain CB1190.</title>
        <authorList>
            <person name="Sales C.M."/>
            <person name="Mahendra S."/>
            <person name="Grostern A."/>
            <person name="Parales R.E."/>
            <person name="Goodwin L.A."/>
            <person name="Woyke T."/>
            <person name="Nolan M."/>
            <person name="Lapidus A."/>
            <person name="Chertkov O."/>
            <person name="Ovchinnikova G."/>
            <person name="Sczyrba A."/>
            <person name="Alvarez-Cohen L."/>
        </authorList>
    </citation>
    <scope>NUCLEOTIDE SEQUENCE [LARGE SCALE GENOMIC DNA]</scope>
    <source>
        <strain evidence="3">ATCC 55486 / DSM 44775 / JCM 13855 / CB1190</strain>
    </source>
</reference>
<proteinExistence type="predicted"/>
<evidence type="ECO:0000313" key="2">
    <source>
        <dbReference type="EMBL" id="AEA23142.1"/>
    </source>
</evidence>
<dbReference type="eggNOG" id="COG3385">
    <property type="taxonomic scope" value="Bacteria"/>
</dbReference>
<dbReference type="HOGENOM" id="CLU_048547_0_0_11"/>
<dbReference type="AlphaFoldDB" id="F4CTW7"/>
<dbReference type="EMBL" id="CP002593">
    <property type="protein sequence ID" value="AEA23142.1"/>
    <property type="molecule type" value="Genomic_DNA"/>
</dbReference>
<name>F4CTW7_PSEUX</name>
<keyword evidence="3" id="KW-1185">Reference proteome</keyword>
<dbReference type="Proteomes" id="UP000007809">
    <property type="component" value="Chromosome"/>
</dbReference>
<organism evidence="2 3">
    <name type="scientific">Pseudonocardia dioxanivorans (strain ATCC 55486 / DSM 44775 / JCM 13855 / CB1190)</name>
    <dbReference type="NCBI Taxonomy" id="675635"/>
    <lineage>
        <taxon>Bacteria</taxon>
        <taxon>Bacillati</taxon>
        <taxon>Actinomycetota</taxon>
        <taxon>Actinomycetes</taxon>
        <taxon>Pseudonocardiales</taxon>
        <taxon>Pseudonocardiaceae</taxon>
        <taxon>Pseudonocardia</taxon>
    </lineage>
</organism>
<dbReference type="STRING" id="675635.Psed_0888"/>
<gene>
    <name evidence="2" type="ordered locus">Psed_0888</name>
</gene>
<dbReference type="InterPro" id="IPR012337">
    <property type="entry name" value="RNaseH-like_sf"/>
</dbReference>
<dbReference type="InterPro" id="IPR047960">
    <property type="entry name" value="Transpos_IS1380"/>
</dbReference>
<dbReference type="SUPFAM" id="SSF53098">
    <property type="entry name" value="Ribonuclease H-like"/>
    <property type="match status" value="1"/>
</dbReference>
<dbReference type="InterPro" id="IPR025668">
    <property type="entry name" value="Tnp_DDE_dom"/>
</dbReference>
<feature type="domain" description="Transposase DDE" evidence="1">
    <location>
        <begin position="15"/>
        <end position="462"/>
    </location>
</feature>
<accession>F4CTW7</accession>
<dbReference type="OrthoDB" id="3718343at2"/>
<evidence type="ECO:0000313" key="3">
    <source>
        <dbReference type="Proteomes" id="UP000007809"/>
    </source>
</evidence>
<dbReference type="NCBIfam" id="NF033539">
    <property type="entry name" value="transpos_IS1380"/>
    <property type="match status" value="1"/>
</dbReference>
<dbReference type="RefSeq" id="WP_013673082.1">
    <property type="nucleotide sequence ID" value="NC_015312.1"/>
</dbReference>
<dbReference type="Pfam" id="PF13701">
    <property type="entry name" value="DDE_Tnp_1_4"/>
    <property type="match status" value="1"/>
</dbReference>
<sequence>MSASHVLDRLSVTADDASLIAGAGLVLPATLGRRLGLPELLDTQVTAGPHAAQKCLTVIHSALAGGDCIDDVDALRAGATAAVLGHRVAAPSTVGTFLRSMSWGHARQLDAVARRLVVRAAAAGALAGGTAPVVVDIDATLVETYGLAKAGARQVMRTGRRGYHPLVAVLAGTGDVLHARLRRGRSNDATGAPSFVAETLARLEQARAAADRSGPVVLRADSGFYLAEVLAACRRRGVGFSIGARLLGRMRAAITAVPEHRWTPLPYFEPGAAVAELDWVVFDQHRTTPASNWRGNGLRVRLIVRRTPTPPGIRERRAGRTGRVDPAQQELFPTFEYHPFITDQPGDLVELDAFHRGHAEVELAIRDLKYGFGLNHLPSGRFGANQAWLVLQTIAHNLARWTARLGGIAATARQTVKTLRRRYLAVPARLIRHARGQRLRLPTGWPWATGLLTALTRLRALPEPAG</sequence>